<organism evidence="1 2">
    <name type="scientific">Alosa alosa</name>
    <name type="common">allis shad</name>
    <dbReference type="NCBI Taxonomy" id="278164"/>
    <lineage>
        <taxon>Eukaryota</taxon>
        <taxon>Metazoa</taxon>
        <taxon>Chordata</taxon>
        <taxon>Craniata</taxon>
        <taxon>Vertebrata</taxon>
        <taxon>Euteleostomi</taxon>
        <taxon>Actinopterygii</taxon>
        <taxon>Neopterygii</taxon>
        <taxon>Teleostei</taxon>
        <taxon>Clupei</taxon>
        <taxon>Clupeiformes</taxon>
        <taxon>Clupeoidei</taxon>
        <taxon>Clupeidae</taxon>
        <taxon>Alosa</taxon>
    </lineage>
</organism>
<sequence>MYGDVLGSLITKFPFLRDGSSSGHETLLECLPEQIQEGKDSTCAQLHSPPNEKKVWNQKTNGGANILCGHYHRT</sequence>
<proteinExistence type="predicted"/>
<dbReference type="AlphaFoldDB" id="A0AAV6FR83"/>
<reference evidence="1" key="1">
    <citation type="submission" date="2020-10" db="EMBL/GenBank/DDBJ databases">
        <title>Chromosome-scale genome assembly of the Allis shad, Alosa alosa.</title>
        <authorList>
            <person name="Margot Z."/>
            <person name="Christophe K."/>
            <person name="Cabau C."/>
            <person name="Louis A."/>
            <person name="Berthelot C."/>
            <person name="Parey E."/>
            <person name="Roest Crollius H."/>
            <person name="Montfort J."/>
            <person name="Robinson-Rechavi M."/>
            <person name="Bucao C."/>
            <person name="Bouchez O."/>
            <person name="Gislard M."/>
            <person name="Lluch J."/>
            <person name="Milhes M."/>
            <person name="Lampietro C."/>
            <person name="Lopez Roques C."/>
            <person name="Donnadieu C."/>
            <person name="Braasch I."/>
            <person name="Desvignes T."/>
            <person name="Postlethwait J."/>
            <person name="Bobe J."/>
            <person name="Guiguen Y."/>
        </authorList>
    </citation>
    <scope>NUCLEOTIDE SEQUENCE</scope>
    <source>
        <strain evidence="1">M-15738</strain>
        <tissue evidence="1">Blood</tissue>
    </source>
</reference>
<keyword evidence="2" id="KW-1185">Reference proteome</keyword>
<protein>
    <submittedName>
        <fullName evidence="1">Uncharacterized protein</fullName>
    </submittedName>
</protein>
<dbReference type="EMBL" id="JADWDJ010000020">
    <property type="protein sequence ID" value="KAG5265075.1"/>
    <property type="molecule type" value="Genomic_DNA"/>
</dbReference>
<evidence type="ECO:0000313" key="2">
    <source>
        <dbReference type="Proteomes" id="UP000823561"/>
    </source>
</evidence>
<name>A0AAV6FR83_9TELE</name>
<dbReference type="Proteomes" id="UP000823561">
    <property type="component" value="Chromosome 20"/>
</dbReference>
<accession>A0AAV6FR83</accession>
<comment type="caution">
    <text evidence="1">The sequence shown here is derived from an EMBL/GenBank/DDBJ whole genome shotgun (WGS) entry which is preliminary data.</text>
</comment>
<evidence type="ECO:0000313" key="1">
    <source>
        <dbReference type="EMBL" id="KAG5265075.1"/>
    </source>
</evidence>
<gene>
    <name evidence="1" type="ORF">AALO_G00261160</name>
</gene>